<keyword evidence="1" id="KW-1133">Transmembrane helix</keyword>
<organism evidence="2">
    <name type="scientific">Salmonella enterica I</name>
    <dbReference type="NCBI Taxonomy" id="59201"/>
    <lineage>
        <taxon>Bacteria</taxon>
        <taxon>Pseudomonadati</taxon>
        <taxon>Pseudomonadota</taxon>
        <taxon>Gammaproteobacteria</taxon>
        <taxon>Enterobacterales</taxon>
        <taxon>Enterobacteriaceae</taxon>
        <taxon>Salmonella</taxon>
    </lineage>
</organism>
<evidence type="ECO:0000256" key="1">
    <source>
        <dbReference type="SAM" id="Phobius"/>
    </source>
</evidence>
<dbReference type="EMBL" id="AAAATI010000045">
    <property type="protein sequence ID" value="EAA1980416.1"/>
    <property type="molecule type" value="Genomic_DNA"/>
</dbReference>
<keyword evidence="1" id="KW-0812">Transmembrane</keyword>
<comment type="caution">
    <text evidence="2">The sequence shown here is derived from an EMBL/GenBank/DDBJ whole genome shotgun (WGS) entry which is preliminary data.</text>
</comment>
<accession>A0A3T7S651</accession>
<evidence type="ECO:0000313" key="2">
    <source>
        <dbReference type="EMBL" id="EAA1980416.1"/>
    </source>
</evidence>
<evidence type="ECO:0008006" key="3">
    <source>
        <dbReference type="Google" id="ProtNLM"/>
    </source>
</evidence>
<dbReference type="AlphaFoldDB" id="A0A3T7S651"/>
<feature type="transmembrane region" description="Helical" evidence="1">
    <location>
        <begin position="12"/>
        <end position="31"/>
    </location>
</feature>
<gene>
    <name evidence="2" type="ORF">DM051_24695</name>
</gene>
<name>A0A3T7S651_SALET</name>
<proteinExistence type="predicted"/>
<dbReference type="Proteomes" id="UP000839671">
    <property type="component" value="Unassembled WGS sequence"/>
</dbReference>
<sequence>MRVKQSLILQRAVTFPLAAATAVCLMWLISFQSLAGTPYPVPVTGPACGFGNSYWNGKYTITIPSFNFNSSNLHTGSDHIFYTDPKVIDVNYRCVDKSDSTTTKVPSLYADRNQFLNMQNLLLKAGLRLFLLVTDTKGKTTLWAPGADGEPNSIPLGDGYTTDTRPPPNHYDYDTIHIQMRLVQVSNMAGPLKIDFPSTSGILSVAPDAYGNGRGLSINTSAFHLQYIPTCIGKVSVTPSSIYLGHIITARLSETLPQVKKNITITAQQNPACDTGKAGYFALDIDSQFSTSSELTDGGQAILLKNEAGEQTGLKLSMKEATSSTRVFFDNRKTRFGSIQTGFPSIRRTYTTVVESTGGELHTGKFSADVVIKFTYE</sequence>
<reference evidence="2" key="1">
    <citation type="submission" date="2018-06" db="EMBL/GenBank/DDBJ databases">
        <authorList>
            <person name="Ashton P.M."/>
            <person name="Dallman T."/>
            <person name="Nair S."/>
            <person name="De Pinna E."/>
            <person name="Peters T."/>
            <person name="Grant K."/>
        </authorList>
    </citation>
    <scope>NUCLEOTIDE SEQUENCE [LARGE SCALE GENOMIC DNA]</scope>
    <source>
        <strain evidence="2">310211</strain>
    </source>
</reference>
<protein>
    <recommendedName>
        <fullName evidence="3">Fimbrial protein</fullName>
    </recommendedName>
</protein>
<keyword evidence="1" id="KW-0472">Membrane</keyword>